<evidence type="ECO:0000256" key="8">
    <source>
        <dbReference type="RuleBase" id="RU362007"/>
    </source>
</evidence>
<dbReference type="PANTHER" id="PTHR19443:SF30">
    <property type="entry name" value="GLUCOKINASE-1-RELATED"/>
    <property type="match status" value="1"/>
</dbReference>
<gene>
    <name evidence="12" type="ORF">D9758_017944</name>
</gene>
<evidence type="ECO:0000313" key="13">
    <source>
        <dbReference type="Proteomes" id="UP000559256"/>
    </source>
</evidence>
<dbReference type="GO" id="GO:0005524">
    <property type="term" value="F:ATP binding"/>
    <property type="evidence" value="ECO:0007669"/>
    <property type="project" value="UniProtKB-UniRule"/>
</dbReference>
<dbReference type="AlphaFoldDB" id="A0A8H5BUD1"/>
<evidence type="ECO:0000259" key="10">
    <source>
        <dbReference type="Pfam" id="PF00349"/>
    </source>
</evidence>
<dbReference type="GO" id="GO:0001678">
    <property type="term" value="P:intracellular glucose homeostasis"/>
    <property type="evidence" value="ECO:0007669"/>
    <property type="project" value="InterPro"/>
</dbReference>
<evidence type="ECO:0000256" key="5">
    <source>
        <dbReference type="ARBA" id="ARBA00022777"/>
    </source>
</evidence>
<dbReference type="InterPro" id="IPR043129">
    <property type="entry name" value="ATPase_NBD"/>
</dbReference>
<dbReference type="SUPFAM" id="SSF53067">
    <property type="entry name" value="Actin-like ATPase domain"/>
    <property type="match status" value="2"/>
</dbReference>
<dbReference type="GO" id="GO:0006096">
    <property type="term" value="P:glycolytic process"/>
    <property type="evidence" value="ECO:0007669"/>
    <property type="project" value="UniProtKB-UniPathway"/>
</dbReference>
<dbReference type="InterPro" id="IPR022672">
    <property type="entry name" value="Hexokinase_N"/>
</dbReference>
<evidence type="ECO:0000256" key="9">
    <source>
        <dbReference type="SAM" id="MobiDB-lite"/>
    </source>
</evidence>
<evidence type="ECO:0000259" key="11">
    <source>
        <dbReference type="Pfam" id="PF03727"/>
    </source>
</evidence>
<keyword evidence="4 8" id="KW-0547">Nucleotide-binding</keyword>
<keyword evidence="3 8" id="KW-0808">Transferase</keyword>
<dbReference type="EMBL" id="JAACJM010000359">
    <property type="protein sequence ID" value="KAF5328537.1"/>
    <property type="molecule type" value="Genomic_DNA"/>
</dbReference>
<comment type="similarity">
    <text evidence="2 8">Belongs to the hexokinase family.</text>
</comment>
<feature type="domain" description="Hexokinase C-terminal" evidence="11">
    <location>
        <begin position="378"/>
        <end position="519"/>
    </location>
</feature>
<sequence>MASTSSYFYKDPQSVLSDIDHQLTLNPSTLLGLVKAFLDEFRQGLSNYNHPMAMIPTFVTGVPDGTETGTFLALDLGGTNLRVCEVNLQGDQTFSLRQQKYKVSDTLKTGEAVALFDYLAASVDAFLTSHPPLSPKEDRSSSNASAHDFLPLGLTFSFPVEQTALNSGKILTWTKGFSAKNAIGNDVVKLLQDAFDRKHMHVKCVALVNDTVGALLSRAYTAGGCVLGSIFGTGTNGAYVEQVANITKLGNSPAAARGGTMVVNTEWGAFNNSRSHLPTTPFDKALDRMSINPSFQAFEKMISGMYLGEITRLVLLSLIDAAPKSILFQGKVTKVVNDQWGLDTSVMSDVEEAWEGGPGGDDVDIIPQFEKLAKEREEEIQPEMKKKLESVRKVVVSKLEYEDKDVGLRDAAIVRWVCHLVARRAALLSGVAVAAVVVQQGTGSLPNEQGKQKNPQSNGKQSSERIRVGVDGSLIQFYPNFERTMRESLRALVGEDVEKRADIGLAKDGSGVGAALCALQAMKDY</sequence>
<evidence type="ECO:0000313" key="12">
    <source>
        <dbReference type="EMBL" id="KAF5328537.1"/>
    </source>
</evidence>
<dbReference type="OrthoDB" id="419537at2759"/>
<feature type="compositionally biased region" description="Polar residues" evidence="9">
    <location>
        <begin position="443"/>
        <end position="461"/>
    </location>
</feature>
<evidence type="ECO:0000256" key="1">
    <source>
        <dbReference type="ARBA" id="ARBA00004888"/>
    </source>
</evidence>
<proteinExistence type="inferred from homology"/>
<reference evidence="12 13" key="1">
    <citation type="journal article" date="2020" name="ISME J.">
        <title>Uncovering the hidden diversity of litter-decomposition mechanisms in mushroom-forming fungi.</title>
        <authorList>
            <person name="Floudas D."/>
            <person name="Bentzer J."/>
            <person name="Ahren D."/>
            <person name="Johansson T."/>
            <person name="Persson P."/>
            <person name="Tunlid A."/>
        </authorList>
    </citation>
    <scope>NUCLEOTIDE SEQUENCE [LARGE SCALE GENOMIC DNA]</scope>
    <source>
        <strain evidence="12 13">CBS 291.85</strain>
    </source>
</reference>
<dbReference type="InterPro" id="IPR022673">
    <property type="entry name" value="Hexokinase_C"/>
</dbReference>
<keyword evidence="7 8" id="KW-0324">Glycolysis</keyword>
<dbReference type="Proteomes" id="UP000559256">
    <property type="component" value="Unassembled WGS sequence"/>
</dbReference>
<evidence type="ECO:0000256" key="6">
    <source>
        <dbReference type="ARBA" id="ARBA00022840"/>
    </source>
</evidence>
<accession>A0A8H5BUD1</accession>
<evidence type="ECO:0000256" key="4">
    <source>
        <dbReference type="ARBA" id="ARBA00022741"/>
    </source>
</evidence>
<feature type="domain" description="Hexokinase N-terminal" evidence="10">
    <location>
        <begin position="17"/>
        <end position="220"/>
    </location>
</feature>
<dbReference type="GO" id="GO:0005536">
    <property type="term" value="F:D-glucose binding"/>
    <property type="evidence" value="ECO:0007669"/>
    <property type="project" value="InterPro"/>
</dbReference>
<name>A0A8H5BUD1_9AGAR</name>
<evidence type="ECO:0000256" key="3">
    <source>
        <dbReference type="ARBA" id="ARBA00022679"/>
    </source>
</evidence>
<dbReference type="EC" id="2.7.1.-" evidence="8"/>
<evidence type="ECO:0000256" key="7">
    <source>
        <dbReference type="ARBA" id="ARBA00023152"/>
    </source>
</evidence>
<organism evidence="12 13">
    <name type="scientific">Tetrapyrgos nigripes</name>
    <dbReference type="NCBI Taxonomy" id="182062"/>
    <lineage>
        <taxon>Eukaryota</taxon>
        <taxon>Fungi</taxon>
        <taxon>Dikarya</taxon>
        <taxon>Basidiomycota</taxon>
        <taxon>Agaricomycotina</taxon>
        <taxon>Agaricomycetes</taxon>
        <taxon>Agaricomycetidae</taxon>
        <taxon>Agaricales</taxon>
        <taxon>Marasmiineae</taxon>
        <taxon>Marasmiaceae</taxon>
        <taxon>Tetrapyrgos</taxon>
    </lineage>
</organism>
<dbReference type="Pfam" id="PF00349">
    <property type="entry name" value="Hexokinase_1"/>
    <property type="match status" value="1"/>
</dbReference>
<dbReference type="FunFam" id="3.30.420.40:FF:000034">
    <property type="entry name" value="Phosphotransferase"/>
    <property type="match status" value="1"/>
</dbReference>
<dbReference type="GO" id="GO:0005739">
    <property type="term" value="C:mitochondrion"/>
    <property type="evidence" value="ECO:0007669"/>
    <property type="project" value="TreeGrafter"/>
</dbReference>
<dbReference type="Pfam" id="PF03727">
    <property type="entry name" value="Hexokinase_2"/>
    <property type="match status" value="2"/>
</dbReference>
<keyword evidence="5 8" id="KW-0418">Kinase</keyword>
<comment type="pathway">
    <text evidence="1">Carbohydrate degradation; glycolysis; D-glyceraldehyde 3-phosphate and glycerone phosphate from D-glucose: step 1/4.</text>
</comment>
<dbReference type="GO" id="GO:0004340">
    <property type="term" value="F:glucokinase activity"/>
    <property type="evidence" value="ECO:0007669"/>
    <property type="project" value="TreeGrafter"/>
</dbReference>
<dbReference type="PROSITE" id="PS51748">
    <property type="entry name" value="HEXOKINASE_2"/>
    <property type="match status" value="1"/>
</dbReference>
<dbReference type="Gene3D" id="3.30.420.40">
    <property type="match status" value="1"/>
</dbReference>
<protein>
    <recommendedName>
        <fullName evidence="8">Phosphotransferase</fullName>
        <ecNumber evidence="8">2.7.1.-</ecNumber>
    </recommendedName>
</protein>
<keyword evidence="13" id="KW-1185">Reference proteome</keyword>
<dbReference type="PANTHER" id="PTHR19443">
    <property type="entry name" value="HEXOKINASE"/>
    <property type="match status" value="1"/>
</dbReference>
<comment type="caution">
    <text evidence="12">The sequence shown here is derived from an EMBL/GenBank/DDBJ whole genome shotgun (WGS) entry which is preliminary data.</text>
</comment>
<dbReference type="UniPathway" id="UPA00109">
    <property type="reaction ID" value="UER00180"/>
</dbReference>
<dbReference type="InterPro" id="IPR001312">
    <property type="entry name" value="Hexokinase"/>
</dbReference>
<feature type="domain" description="Hexokinase C-terminal" evidence="11">
    <location>
        <begin position="227"/>
        <end position="352"/>
    </location>
</feature>
<keyword evidence="6 8" id="KW-0067">ATP-binding</keyword>
<dbReference type="Gene3D" id="1.10.287.1250">
    <property type="match status" value="1"/>
</dbReference>
<dbReference type="GO" id="GO:0005829">
    <property type="term" value="C:cytosol"/>
    <property type="evidence" value="ECO:0007669"/>
    <property type="project" value="TreeGrafter"/>
</dbReference>
<feature type="region of interest" description="Disordered" evidence="9">
    <location>
        <begin position="443"/>
        <end position="464"/>
    </location>
</feature>
<dbReference type="PRINTS" id="PR00475">
    <property type="entry name" value="HEXOKINASE"/>
</dbReference>
<evidence type="ECO:0000256" key="2">
    <source>
        <dbReference type="ARBA" id="ARBA00009225"/>
    </source>
</evidence>
<dbReference type="GO" id="GO:0008865">
    <property type="term" value="F:fructokinase activity"/>
    <property type="evidence" value="ECO:0007669"/>
    <property type="project" value="TreeGrafter"/>
</dbReference>
<dbReference type="GO" id="GO:0006006">
    <property type="term" value="P:glucose metabolic process"/>
    <property type="evidence" value="ECO:0007669"/>
    <property type="project" value="TreeGrafter"/>
</dbReference>
<dbReference type="Gene3D" id="3.40.367.20">
    <property type="match status" value="1"/>
</dbReference>